<keyword evidence="3" id="KW-1185">Reference proteome</keyword>
<accession>A0A922I2W9</accession>
<sequence>MKNKTKQKKLANNFKHLQQASSSSSSSSPHLTNWHESTIDDNLSTSEYFLYGLIGENFSHIDNDR</sequence>
<protein>
    <submittedName>
        <fullName evidence="2">Uncharacterized protein</fullName>
    </submittedName>
</protein>
<dbReference type="AlphaFoldDB" id="A0A922I2W9"/>
<feature type="region of interest" description="Disordered" evidence="1">
    <location>
        <begin position="1"/>
        <end position="36"/>
    </location>
</feature>
<organism evidence="2 3">
    <name type="scientific">Dermatophagoides farinae</name>
    <name type="common">American house dust mite</name>
    <dbReference type="NCBI Taxonomy" id="6954"/>
    <lineage>
        <taxon>Eukaryota</taxon>
        <taxon>Metazoa</taxon>
        <taxon>Ecdysozoa</taxon>
        <taxon>Arthropoda</taxon>
        <taxon>Chelicerata</taxon>
        <taxon>Arachnida</taxon>
        <taxon>Acari</taxon>
        <taxon>Acariformes</taxon>
        <taxon>Sarcoptiformes</taxon>
        <taxon>Astigmata</taxon>
        <taxon>Psoroptidia</taxon>
        <taxon>Analgoidea</taxon>
        <taxon>Pyroglyphidae</taxon>
        <taxon>Dermatophagoidinae</taxon>
        <taxon>Dermatophagoides</taxon>
    </lineage>
</organism>
<name>A0A922I2W9_DERFA</name>
<reference evidence="2" key="1">
    <citation type="submission" date="2013-05" db="EMBL/GenBank/DDBJ databases">
        <authorList>
            <person name="Yim A.K.Y."/>
            <person name="Chan T.F."/>
            <person name="Ji K.M."/>
            <person name="Liu X.Y."/>
            <person name="Zhou J.W."/>
            <person name="Li R.Q."/>
            <person name="Yang K.Y."/>
            <person name="Li J."/>
            <person name="Li M."/>
            <person name="Law P.T.W."/>
            <person name="Wu Y.L."/>
            <person name="Cai Z.L."/>
            <person name="Qin H."/>
            <person name="Bao Y."/>
            <person name="Leung R.K.K."/>
            <person name="Ng P.K.S."/>
            <person name="Zou J."/>
            <person name="Zhong X.J."/>
            <person name="Ran P.X."/>
            <person name="Zhong N.S."/>
            <person name="Liu Z.G."/>
            <person name="Tsui S.K.W."/>
        </authorList>
    </citation>
    <scope>NUCLEOTIDE SEQUENCE</scope>
    <source>
        <strain evidence="2">Derf</strain>
        <tissue evidence="2">Whole organism</tissue>
    </source>
</reference>
<evidence type="ECO:0000313" key="2">
    <source>
        <dbReference type="EMBL" id="KAH9517637.1"/>
    </source>
</evidence>
<proteinExistence type="predicted"/>
<dbReference type="EMBL" id="ASGP02000003">
    <property type="protein sequence ID" value="KAH9517637.1"/>
    <property type="molecule type" value="Genomic_DNA"/>
</dbReference>
<evidence type="ECO:0000313" key="3">
    <source>
        <dbReference type="Proteomes" id="UP000790347"/>
    </source>
</evidence>
<dbReference type="Proteomes" id="UP000790347">
    <property type="component" value="Unassembled WGS sequence"/>
</dbReference>
<gene>
    <name evidence="2" type="ORF">DERF_008291</name>
</gene>
<evidence type="ECO:0000256" key="1">
    <source>
        <dbReference type="SAM" id="MobiDB-lite"/>
    </source>
</evidence>
<reference evidence="2" key="2">
    <citation type="journal article" date="2022" name="Res Sq">
        <title>Comparative Genomics Reveals Insights into the Divergent Evolution of Astigmatic Mites and Household Pest Adaptations.</title>
        <authorList>
            <person name="Xiong Q."/>
            <person name="Wan A.T.-Y."/>
            <person name="Liu X.-Y."/>
            <person name="Fung C.S.-H."/>
            <person name="Xiao X."/>
            <person name="Malainual N."/>
            <person name="Hou J."/>
            <person name="Wang L."/>
            <person name="Wang M."/>
            <person name="Yang K."/>
            <person name="Cui Y."/>
            <person name="Leung E."/>
            <person name="Nong W."/>
            <person name="Shin S.-K."/>
            <person name="Au S."/>
            <person name="Jeong K.Y."/>
            <person name="Chew F.T."/>
            <person name="Hui J."/>
            <person name="Leung T.F."/>
            <person name="Tungtrongchitr A."/>
            <person name="Zhong N."/>
            <person name="Liu Z."/>
            <person name="Tsui S."/>
        </authorList>
    </citation>
    <scope>NUCLEOTIDE SEQUENCE</scope>
    <source>
        <strain evidence="2">Derf</strain>
        <tissue evidence="2">Whole organism</tissue>
    </source>
</reference>
<comment type="caution">
    <text evidence="2">The sequence shown here is derived from an EMBL/GenBank/DDBJ whole genome shotgun (WGS) entry which is preliminary data.</text>
</comment>